<proteinExistence type="predicted"/>
<comment type="caution">
    <text evidence="2">The sequence shown here is derived from an EMBL/GenBank/DDBJ whole genome shotgun (WGS) entry which is preliminary data.</text>
</comment>
<dbReference type="RefSeq" id="WP_260191253.1">
    <property type="nucleotide sequence ID" value="NZ_JAFFZE010000010.1"/>
</dbReference>
<accession>A0ABT2J7P1</accession>
<dbReference type="PANTHER" id="PTHR15462">
    <property type="entry name" value="SERINE PROTEASE"/>
    <property type="match status" value="1"/>
</dbReference>
<protein>
    <submittedName>
        <fullName evidence="2">Trypsin-like peptidase domain-containing protein</fullName>
    </submittedName>
</protein>
<evidence type="ECO:0000313" key="2">
    <source>
        <dbReference type="EMBL" id="MCT2583874.1"/>
    </source>
</evidence>
<organism evidence="2 3">
    <name type="scientific">Actinophytocola gossypii</name>
    <dbReference type="NCBI Taxonomy" id="2812003"/>
    <lineage>
        <taxon>Bacteria</taxon>
        <taxon>Bacillati</taxon>
        <taxon>Actinomycetota</taxon>
        <taxon>Actinomycetes</taxon>
        <taxon>Pseudonocardiales</taxon>
        <taxon>Pseudonocardiaceae</taxon>
    </lineage>
</organism>
<dbReference type="InterPro" id="IPR050966">
    <property type="entry name" value="Glutamyl_endopeptidase"/>
</dbReference>
<keyword evidence="1" id="KW-0732">Signal</keyword>
<dbReference type="PANTHER" id="PTHR15462:SF8">
    <property type="entry name" value="SERINE PROTEASE"/>
    <property type="match status" value="1"/>
</dbReference>
<dbReference type="EMBL" id="JAFFZE010000010">
    <property type="protein sequence ID" value="MCT2583874.1"/>
    <property type="molecule type" value="Genomic_DNA"/>
</dbReference>
<name>A0ABT2J7P1_9PSEU</name>
<dbReference type="Gene3D" id="2.40.10.10">
    <property type="entry name" value="Trypsin-like serine proteases"/>
    <property type="match status" value="2"/>
</dbReference>
<keyword evidence="3" id="KW-1185">Reference proteome</keyword>
<gene>
    <name evidence="2" type="ORF">JT362_12160</name>
</gene>
<reference evidence="2 3" key="1">
    <citation type="submission" date="2021-02" db="EMBL/GenBank/DDBJ databases">
        <title>Actinophytocola xerophila sp. nov., isolated from soil of cotton cropping field.</title>
        <authorList>
            <person name="Huang R."/>
            <person name="Chen X."/>
            <person name="Ge X."/>
            <person name="Liu W."/>
        </authorList>
    </citation>
    <scope>NUCLEOTIDE SEQUENCE [LARGE SCALE GENOMIC DNA]</scope>
    <source>
        <strain evidence="2 3">S1-96</strain>
    </source>
</reference>
<evidence type="ECO:0000313" key="3">
    <source>
        <dbReference type="Proteomes" id="UP001156441"/>
    </source>
</evidence>
<dbReference type="InterPro" id="IPR009003">
    <property type="entry name" value="Peptidase_S1_PA"/>
</dbReference>
<sequence>MDWTPRTRSSGATLSEPVVGVVFPGQPRARVADTTVPPSCWVGRLVTSWPDGSRTWGTATLLDDRHLITCAHNFYNTRVGVGAAQATFWPGLNRDAHGGLVQPYNALPVLRYRVPDIYQRIGGPPPGPGGIPSNEITRYLYDYAVARLGTAISDPPGDSQFDTSWPGTNVVDGLQCTILGYSGDLDTTGCTQYTRSGAVRVDDGENFLLYQMSTYHGDSGAPVFYQPPGRHFWRIVGVHVSGVPSTPGTTNGRNFAVALTEDVIAHLQQMLNQVDS</sequence>
<dbReference type="Proteomes" id="UP001156441">
    <property type="component" value="Unassembled WGS sequence"/>
</dbReference>
<dbReference type="SUPFAM" id="SSF50494">
    <property type="entry name" value="Trypsin-like serine proteases"/>
    <property type="match status" value="1"/>
</dbReference>
<evidence type="ECO:0000256" key="1">
    <source>
        <dbReference type="ARBA" id="ARBA00022729"/>
    </source>
</evidence>
<dbReference type="InterPro" id="IPR043504">
    <property type="entry name" value="Peptidase_S1_PA_chymotrypsin"/>
</dbReference>